<dbReference type="EMBL" id="LSSM01004926">
    <property type="protein sequence ID" value="OMJ13789.1"/>
    <property type="molecule type" value="Genomic_DNA"/>
</dbReference>
<sequence>MPPNFTDIKKKHRENLS</sequence>
<feature type="non-terminal residue" evidence="1">
    <location>
        <position position="17"/>
    </location>
</feature>
<gene>
    <name evidence="1" type="ORF">AYI69_g8848</name>
</gene>
<dbReference type="Proteomes" id="UP000187429">
    <property type="component" value="Unassembled WGS sequence"/>
</dbReference>
<protein>
    <submittedName>
        <fullName evidence="1">Uncharacterized protein</fullName>
    </submittedName>
</protein>
<organism evidence="1 2">
    <name type="scientific">Smittium culicis</name>
    <dbReference type="NCBI Taxonomy" id="133412"/>
    <lineage>
        <taxon>Eukaryota</taxon>
        <taxon>Fungi</taxon>
        <taxon>Fungi incertae sedis</taxon>
        <taxon>Zoopagomycota</taxon>
        <taxon>Kickxellomycotina</taxon>
        <taxon>Harpellomycetes</taxon>
        <taxon>Harpellales</taxon>
        <taxon>Legeriomycetaceae</taxon>
        <taxon>Smittium</taxon>
    </lineage>
</organism>
<evidence type="ECO:0000313" key="2">
    <source>
        <dbReference type="Proteomes" id="UP000187429"/>
    </source>
</evidence>
<evidence type="ECO:0000313" key="1">
    <source>
        <dbReference type="EMBL" id="OMJ13789.1"/>
    </source>
</evidence>
<keyword evidence="2" id="KW-1185">Reference proteome</keyword>
<reference evidence="2" key="1">
    <citation type="submission" date="2017-01" db="EMBL/GenBank/DDBJ databases">
        <authorList>
            <person name="Wang Y."/>
            <person name="White M."/>
            <person name="Kvist S."/>
            <person name="Moncalvo J.-M."/>
        </authorList>
    </citation>
    <scope>NUCLEOTIDE SEQUENCE [LARGE SCALE GENOMIC DNA]</scope>
    <source>
        <strain evidence="2">ID-206-W2</strain>
    </source>
</reference>
<proteinExistence type="predicted"/>
<accession>A0A1R1XGN0</accession>
<name>A0A1R1XGN0_9FUNG</name>
<comment type="caution">
    <text evidence="1">The sequence shown here is derived from an EMBL/GenBank/DDBJ whole genome shotgun (WGS) entry which is preliminary data.</text>
</comment>
<dbReference type="AlphaFoldDB" id="A0A1R1XGN0"/>